<accession>A0A9D1CGC4</accession>
<evidence type="ECO:0000256" key="2">
    <source>
        <dbReference type="ARBA" id="ARBA00022741"/>
    </source>
</evidence>
<protein>
    <recommendedName>
        <fullName evidence="12">DNA 3'-5' helicase</fullName>
        <ecNumber evidence="12">5.6.2.4</ecNumber>
    </recommendedName>
</protein>
<name>A0A9D1CGC4_9FIRM</name>
<dbReference type="InterPro" id="IPR014016">
    <property type="entry name" value="UvrD-like_ATP-bd"/>
</dbReference>
<evidence type="ECO:0000256" key="12">
    <source>
        <dbReference type="ARBA" id="ARBA00034808"/>
    </source>
</evidence>
<dbReference type="Gene3D" id="3.90.320.10">
    <property type="match status" value="1"/>
</dbReference>
<dbReference type="GO" id="GO:0005829">
    <property type="term" value="C:cytosol"/>
    <property type="evidence" value="ECO:0007669"/>
    <property type="project" value="TreeGrafter"/>
</dbReference>
<evidence type="ECO:0000256" key="3">
    <source>
        <dbReference type="ARBA" id="ARBA00022763"/>
    </source>
</evidence>
<evidence type="ECO:0000313" key="17">
    <source>
        <dbReference type="EMBL" id="HIQ60412.1"/>
    </source>
</evidence>
<dbReference type="SUPFAM" id="SSF52540">
    <property type="entry name" value="P-loop containing nucleoside triphosphate hydrolases"/>
    <property type="match status" value="1"/>
</dbReference>
<dbReference type="InterPro" id="IPR027417">
    <property type="entry name" value="P-loop_NTPase"/>
</dbReference>
<evidence type="ECO:0000259" key="15">
    <source>
        <dbReference type="PROSITE" id="PS51198"/>
    </source>
</evidence>
<keyword evidence="3" id="KW-0227">DNA damage</keyword>
<sequence length="1186" mass="132638">MAIELTRQQQAVVDNRGGDLLVSAAAGSGKTRVLVERLMQRIEQGEDVDRFLVITFTNAAAAELRDRIAAAIHARLAQRPNDRHLRRNATLVYQAQICTIDAFCLDFLRQWGHLAGLDPDFRLCDQGTGEELRREALEQVLEGRYANIADDPGFQALADSMAGDRDDQTLESVILDIHAKVQSQASPLDWLMERKADFDLTGETAPEDTPWGKLLLSDARELAQYWANTLQGVLQELEDDPVLWNNYGGTLGTTNYGLERVQEAQGWDELAQALQQVAFERPKAKRGDCDEALKERAKGLRETCKKQLEKLRQRFQVTGAEAMEDLRAIAPAMTALLDVVAEFDRAFVARKGRHRLIDFADGEHLTAALLTDGEGNPSPLALEWRKRYVEIMVDEYQDTNGVQNAIFDALSQGDNLFLVGDVKQSIYRFRLADPTIFLDKYRRFAPWEEAEKGQGRTIPLSANFRSRPEVLDATNFVFRNVMTQSVGELDYDEDQALRHGRQDLQPDPQYATELCCVDLSQLPDQEDKVNKDLVQARLVAKRMKELLASGLPIGDRPLRPNDMVILLRSPGSTLRWYAAALDEAGIPWSAEGGREFFGTTEISVAISLLQVVDNPRQDVPLLSVLRSPVLGFSPDRLAQLRAGCSGCVYEAVEAGAQRDEADCVAFLALLGELRALAAEESSHKLLWYIYQRTDLPAIFAAMPQGGARRANLMALYEEARRFESGGHKGLMTFLIHLTRLAENGLPVPVEGESVGGVRILSIHRSKGLEFPVVFLCGLEHQFNTEDTRSTILFHPDLGLGPKRVDRQRMLRYSTIARDGVALRLSQQLIAEEMRLLYVAMTRAEHKLVMFTSVNGKNLKLDKLAAQSQCPPPPRQVAGASCMAEWVLTPALCREDSQPLWDELGLQRPCSAPQQGYRWDVKLLTPTQEDGARVGPLEMSGEAEQGVELPAGWQDALTWTYPHQVSAQMPSKLTATQLKGRDKDAEAAQDGVEFAPAKPTVTLRRPVFQGQRPLTPAQQGTALHMVMQYLNFDRTHTLEEIQEEIARLVALQFITPQQGEAVDPGRVLAFFQSPLGQRLVASPQMEREFKFSMLVPAADYYPNAEAGEEVLLQGVVDCWFVEEDGTVTVLDFKTDRVSEATVEQRAKEYRPQLEAYSRALSQALERPVGRCTLWFFSLGEEISWKIK</sequence>
<keyword evidence="9" id="KW-0234">DNA repair</keyword>
<dbReference type="GO" id="GO:0005524">
    <property type="term" value="F:ATP binding"/>
    <property type="evidence" value="ECO:0007669"/>
    <property type="project" value="UniProtKB-UniRule"/>
</dbReference>
<dbReference type="Pfam" id="PF00580">
    <property type="entry name" value="UvrD-helicase"/>
    <property type="match status" value="1"/>
</dbReference>
<evidence type="ECO:0000313" key="18">
    <source>
        <dbReference type="Proteomes" id="UP000886879"/>
    </source>
</evidence>
<organism evidence="17 18">
    <name type="scientific">Candidatus Enterenecus faecium</name>
    <dbReference type="NCBI Taxonomy" id="2840780"/>
    <lineage>
        <taxon>Bacteria</taxon>
        <taxon>Bacillati</taxon>
        <taxon>Bacillota</taxon>
        <taxon>Clostridia</taxon>
        <taxon>Eubacteriales</taxon>
        <taxon>Candidatus Enterenecus</taxon>
    </lineage>
</organism>
<feature type="domain" description="UvrD-like helicase C-terminal" evidence="16">
    <location>
        <begin position="494"/>
        <end position="767"/>
    </location>
</feature>
<dbReference type="NCBIfam" id="TIGR02785">
    <property type="entry name" value="addA_Gpos"/>
    <property type="match status" value="1"/>
</dbReference>
<dbReference type="GO" id="GO:0003677">
    <property type="term" value="F:DNA binding"/>
    <property type="evidence" value="ECO:0007669"/>
    <property type="project" value="UniProtKB-KW"/>
</dbReference>
<dbReference type="PROSITE" id="PS51198">
    <property type="entry name" value="UVRD_HELICASE_ATP_BIND"/>
    <property type="match status" value="1"/>
</dbReference>
<dbReference type="InterPro" id="IPR000212">
    <property type="entry name" value="DNA_helicase_UvrD/REP"/>
</dbReference>
<dbReference type="PANTHER" id="PTHR11070:SF48">
    <property type="entry name" value="ATP-DEPENDENT HELICASE_NUCLEASE SUBUNIT A"/>
    <property type="match status" value="1"/>
</dbReference>
<dbReference type="InterPro" id="IPR011604">
    <property type="entry name" value="PDDEXK-like_dom_sf"/>
</dbReference>
<keyword evidence="7 14" id="KW-0067">ATP-binding</keyword>
<dbReference type="Gene3D" id="3.40.50.300">
    <property type="entry name" value="P-loop containing nucleotide triphosphate hydrolases"/>
    <property type="match status" value="4"/>
</dbReference>
<evidence type="ECO:0000256" key="6">
    <source>
        <dbReference type="ARBA" id="ARBA00022839"/>
    </source>
</evidence>
<dbReference type="GO" id="GO:0004527">
    <property type="term" value="F:exonuclease activity"/>
    <property type="evidence" value="ECO:0007669"/>
    <property type="project" value="UniProtKB-KW"/>
</dbReference>
<dbReference type="EMBL" id="DVFO01000021">
    <property type="protein sequence ID" value="HIQ60412.1"/>
    <property type="molecule type" value="Genomic_DNA"/>
</dbReference>
<keyword evidence="1" id="KW-0540">Nuclease</keyword>
<keyword evidence="6" id="KW-0269">Exonuclease</keyword>
<dbReference type="GO" id="GO:0006302">
    <property type="term" value="P:double-strand break repair"/>
    <property type="evidence" value="ECO:0007669"/>
    <property type="project" value="InterPro"/>
</dbReference>
<evidence type="ECO:0000256" key="1">
    <source>
        <dbReference type="ARBA" id="ARBA00022722"/>
    </source>
</evidence>
<evidence type="ECO:0000256" key="13">
    <source>
        <dbReference type="ARBA" id="ARBA00048988"/>
    </source>
</evidence>
<evidence type="ECO:0000256" key="9">
    <source>
        <dbReference type="ARBA" id="ARBA00023204"/>
    </source>
</evidence>
<dbReference type="GO" id="GO:0000725">
    <property type="term" value="P:recombinational repair"/>
    <property type="evidence" value="ECO:0007669"/>
    <property type="project" value="TreeGrafter"/>
</dbReference>
<dbReference type="InterPro" id="IPR011335">
    <property type="entry name" value="Restrct_endonuc-II-like"/>
</dbReference>
<evidence type="ECO:0000256" key="10">
    <source>
        <dbReference type="ARBA" id="ARBA00023235"/>
    </source>
</evidence>
<dbReference type="Pfam" id="PF13361">
    <property type="entry name" value="UvrD_C"/>
    <property type="match status" value="2"/>
</dbReference>
<reference evidence="17" key="2">
    <citation type="journal article" date="2021" name="PeerJ">
        <title>Extensive microbial diversity within the chicken gut microbiome revealed by metagenomics and culture.</title>
        <authorList>
            <person name="Gilroy R."/>
            <person name="Ravi A."/>
            <person name="Getino M."/>
            <person name="Pursley I."/>
            <person name="Horton D.L."/>
            <person name="Alikhan N.F."/>
            <person name="Baker D."/>
            <person name="Gharbi K."/>
            <person name="Hall N."/>
            <person name="Watson M."/>
            <person name="Adriaenssens E.M."/>
            <person name="Foster-Nyarko E."/>
            <person name="Jarju S."/>
            <person name="Secka A."/>
            <person name="Antonio M."/>
            <person name="Oren A."/>
            <person name="Chaudhuri R.R."/>
            <person name="La Ragione R."/>
            <person name="Hildebrand F."/>
            <person name="Pallen M.J."/>
        </authorList>
    </citation>
    <scope>NUCLEOTIDE SEQUENCE</scope>
    <source>
        <strain evidence="17">ChiGjej2B2-12916</strain>
    </source>
</reference>
<proteinExistence type="predicted"/>
<keyword evidence="5 14" id="KW-0347">Helicase</keyword>
<reference evidence="17" key="1">
    <citation type="submission" date="2020-10" db="EMBL/GenBank/DDBJ databases">
        <authorList>
            <person name="Gilroy R."/>
        </authorList>
    </citation>
    <scope>NUCLEOTIDE SEQUENCE</scope>
    <source>
        <strain evidence="17">ChiGjej2B2-12916</strain>
    </source>
</reference>
<dbReference type="InterPro" id="IPR014152">
    <property type="entry name" value="AddA"/>
</dbReference>
<comment type="catalytic activity">
    <reaction evidence="13">
        <text>ATP + H2O = ADP + phosphate + H(+)</text>
        <dbReference type="Rhea" id="RHEA:13065"/>
        <dbReference type="ChEBI" id="CHEBI:15377"/>
        <dbReference type="ChEBI" id="CHEBI:15378"/>
        <dbReference type="ChEBI" id="CHEBI:30616"/>
        <dbReference type="ChEBI" id="CHEBI:43474"/>
        <dbReference type="ChEBI" id="CHEBI:456216"/>
        <dbReference type="EC" id="5.6.2.4"/>
    </reaction>
</comment>
<evidence type="ECO:0000256" key="4">
    <source>
        <dbReference type="ARBA" id="ARBA00022801"/>
    </source>
</evidence>
<feature type="domain" description="UvrD-like helicase ATP-binding" evidence="15">
    <location>
        <begin position="3"/>
        <end position="467"/>
    </location>
</feature>
<dbReference type="SUPFAM" id="SSF52980">
    <property type="entry name" value="Restriction endonuclease-like"/>
    <property type="match status" value="1"/>
</dbReference>
<evidence type="ECO:0000256" key="5">
    <source>
        <dbReference type="ARBA" id="ARBA00022806"/>
    </source>
</evidence>
<evidence type="ECO:0000256" key="11">
    <source>
        <dbReference type="ARBA" id="ARBA00034617"/>
    </source>
</evidence>
<dbReference type="GO" id="GO:0033202">
    <property type="term" value="C:DNA helicase complex"/>
    <property type="evidence" value="ECO:0007669"/>
    <property type="project" value="TreeGrafter"/>
</dbReference>
<dbReference type="EC" id="5.6.2.4" evidence="12"/>
<evidence type="ECO:0000256" key="7">
    <source>
        <dbReference type="ARBA" id="ARBA00022840"/>
    </source>
</evidence>
<dbReference type="InterPro" id="IPR014017">
    <property type="entry name" value="DNA_helicase_UvrD-like_C"/>
</dbReference>
<dbReference type="PANTHER" id="PTHR11070">
    <property type="entry name" value="UVRD / RECB / PCRA DNA HELICASE FAMILY MEMBER"/>
    <property type="match status" value="1"/>
</dbReference>
<keyword evidence="10" id="KW-0413">Isomerase</keyword>
<evidence type="ECO:0000259" key="16">
    <source>
        <dbReference type="PROSITE" id="PS51217"/>
    </source>
</evidence>
<dbReference type="GO" id="GO:0043138">
    <property type="term" value="F:3'-5' DNA helicase activity"/>
    <property type="evidence" value="ECO:0007669"/>
    <property type="project" value="UniProtKB-EC"/>
</dbReference>
<dbReference type="PROSITE" id="PS51217">
    <property type="entry name" value="UVRD_HELICASE_CTER"/>
    <property type="match status" value="1"/>
</dbReference>
<keyword evidence="4 14" id="KW-0378">Hydrolase</keyword>
<gene>
    <name evidence="17" type="primary">addA</name>
    <name evidence="17" type="ORF">IAD31_02300</name>
</gene>
<keyword evidence="8" id="KW-0238">DNA-binding</keyword>
<keyword evidence="2 14" id="KW-0547">Nucleotide-binding</keyword>
<dbReference type="AlphaFoldDB" id="A0A9D1CGC4"/>
<dbReference type="Proteomes" id="UP000886879">
    <property type="component" value="Unassembled WGS sequence"/>
</dbReference>
<dbReference type="Gene3D" id="1.10.486.10">
    <property type="entry name" value="PCRA, domain 4"/>
    <property type="match status" value="1"/>
</dbReference>
<comment type="catalytic activity">
    <reaction evidence="11">
        <text>Couples ATP hydrolysis with the unwinding of duplex DNA by translocating in the 3'-5' direction.</text>
        <dbReference type="EC" id="5.6.2.4"/>
    </reaction>
</comment>
<feature type="binding site" evidence="14">
    <location>
        <begin position="24"/>
        <end position="31"/>
    </location>
    <ligand>
        <name>ATP</name>
        <dbReference type="ChEBI" id="CHEBI:30616"/>
    </ligand>
</feature>
<comment type="caution">
    <text evidence="17">The sequence shown here is derived from an EMBL/GenBank/DDBJ whole genome shotgun (WGS) entry which is preliminary data.</text>
</comment>
<evidence type="ECO:0000256" key="14">
    <source>
        <dbReference type="PROSITE-ProRule" id="PRU00560"/>
    </source>
</evidence>
<evidence type="ECO:0000256" key="8">
    <source>
        <dbReference type="ARBA" id="ARBA00023125"/>
    </source>
</evidence>